<feature type="transmembrane region" description="Helical" evidence="2">
    <location>
        <begin position="428"/>
        <end position="446"/>
    </location>
</feature>
<organism evidence="3 4">
    <name type="scientific">Saccharothrix ecbatanensis</name>
    <dbReference type="NCBI Taxonomy" id="1105145"/>
    <lineage>
        <taxon>Bacteria</taxon>
        <taxon>Bacillati</taxon>
        <taxon>Actinomycetota</taxon>
        <taxon>Actinomycetes</taxon>
        <taxon>Pseudonocardiales</taxon>
        <taxon>Pseudonocardiaceae</taxon>
        <taxon>Saccharothrix</taxon>
    </lineage>
</organism>
<keyword evidence="2" id="KW-1133">Transmembrane helix</keyword>
<evidence type="ECO:0000256" key="1">
    <source>
        <dbReference type="SAM" id="MobiDB-lite"/>
    </source>
</evidence>
<feature type="transmembrane region" description="Helical" evidence="2">
    <location>
        <begin position="363"/>
        <end position="384"/>
    </location>
</feature>
<comment type="caution">
    <text evidence="3">The sequence shown here is derived from an EMBL/GenBank/DDBJ whole genome shotgun (WGS) entry which is preliminary data.</text>
</comment>
<reference evidence="3 4" key="1">
    <citation type="submission" date="2020-08" db="EMBL/GenBank/DDBJ databases">
        <title>Sequencing the genomes of 1000 actinobacteria strains.</title>
        <authorList>
            <person name="Klenk H.-P."/>
        </authorList>
    </citation>
    <scope>NUCLEOTIDE SEQUENCE [LARGE SCALE GENOMIC DNA]</scope>
    <source>
        <strain evidence="3 4">DSM 45486</strain>
    </source>
</reference>
<feature type="transmembrane region" description="Helical" evidence="2">
    <location>
        <begin position="203"/>
        <end position="222"/>
    </location>
</feature>
<protein>
    <recommendedName>
        <fullName evidence="5">TrbL/VirB6 plasmid conjugal transfer protein</fullName>
    </recommendedName>
</protein>
<keyword evidence="2" id="KW-0472">Membrane</keyword>
<feature type="transmembrane region" description="Helical" evidence="2">
    <location>
        <begin position="396"/>
        <end position="416"/>
    </location>
</feature>
<accession>A0A7W9HSW9</accession>
<evidence type="ECO:0000256" key="2">
    <source>
        <dbReference type="SAM" id="Phobius"/>
    </source>
</evidence>
<dbReference type="AlphaFoldDB" id="A0A7W9HSW9"/>
<dbReference type="EMBL" id="JACHMO010000001">
    <property type="protein sequence ID" value="MBB5807843.1"/>
    <property type="molecule type" value="Genomic_DNA"/>
</dbReference>
<keyword evidence="2" id="KW-0812">Transmembrane</keyword>
<dbReference type="Proteomes" id="UP000552097">
    <property type="component" value="Unassembled WGS sequence"/>
</dbReference>
<gene>
    <name evidence="3" type="ORF">F4560_007611</name>
</gene>
<evidence type="ECO:0000313" key="4">
    <source>
        <dbReference type="Proteomes" id="UP000552097"/>
    </source>
</evidence>
<keyword evidence="4" id="KW-1185">Reference proteome</keyword>
<evidence type="ECO:0008006" key="5">
    <source>
        <dbReference type="Google" id="ProtNLM"/>
    </source>
</evidence>
<sequence>MSTLFLVALVAVALYARRRFRRAQESAVAHGRPGRARWRAMAVVVAIVGLQAVIGATPAQAAPCGEAPNPERPGSGMVGAIDPPIGNGMPGTPYLTHGYAGMVWHTYQEKCLIPNATPVLDTWMGNELFNVGKNIVGATNALHYTVVGQGLLQPLDEAVKEGVQKVYDNVYLRWFGLVALILAVLMFRQIWQGDLASISKRGLWALAAMWLATSTLALPQFYDLLDNTLVTKTSEIQAGFIDLDDGQDNIDVLPSRLHDSVVYQSWLRGEFGAPEAPQATEFGPKLLAAQAWTVQELGEHKDGDQAALDAKKAEYKNIYAQLGPTKGYFSGEDGGRTGAGFLSLLQAVAFSLFQLFAKAAVLLAQLLLRVLTLAGPLIGLVALIHHDLLRKVARAAAVTVFNVLLLAALAGVHAVLLQAIFNATGLSLLTRTLLGLMLTVVCFMVGKPLRRMWQMVEMSIGSASSALPMRGGVLSRLRKKQEGASPQEQFWDTVRDTDPDGPAVPQRDRRRVRPEAANPVAATAQRLDRAGNSMGELGMGVGRNGAAALPVGAHGGPQAALPSGRSRVVDVSPVSDRSYDRMDDAVLVPSRTNGFGRVADAQVLPGPRRAETEVVAGRQVHVIYRPSRGLEVRDS</sequence>
<dbReference type="RefSeq" id="WP_184927834.1">
    <property type="nucleotide sequence ID" value="NZ_JACHMO010000001.1"/>
</dbReference>
<feature type="transmembrane region" description="Helical" evidence="2">
    <location>
        <begin position="339"/>
        <end position="357"/>
    </location>
</feature>
<name>A0A7W9HSW9_9PSEU</name>
<feature type="transmembrane region" description="Helical" evidence="2">
    <location>
        <begin position="170"/>
        <end position="191"/>
    </location>
</feature>
<feature type="region of interest" description="Disordered" evidence="1">
    <location>
        <begin position="479"/>
        <end position="520"/>
    </location>
</feature>
<proteinExistence type="predicted"/>
<evidence type="ECO:0000313" key="3">
    <source>
        <dbReference type="EMBL" id="MBB5807843.1"/>
    </source>
</evidence>